<dbReference type="CDD" id="cd06171">
    <property type="entry name" value="Sigma70_r4"/>
    <property type="match status" value="1"/>
</dbReference>
<keyword evidence="6" id="KW-0040">ANK repeat</keyword>
<dbReference type="Proteomes" id="UP001056648">
    <property type="component" value="Chromosome 2"/>
</dbReference>
<dbReference type="SUPFAM" id="SSF48403">
    <property type="entry name" value="Ankyrin repeat"/>
    <property type="match status" value="1"/>
</dbReference>
<dbReference type="Pfam" id="PF12796">
    <property type="entry name" value="Ank_2"/>
    <property type="match status" value="1"/>
</dbReference>
<dbReference type="InterPro" id="IPR014284">
    <property type="entry name" value="RNA_pol_sigma-70_dom"/>
</dbReference>
<dbReference type="PANTHER" id="PTHR30603">
    <property type="entry name" value="RNA POLYMERASE SIGMA FACTOR RPO"/>
    <property type="match status" value="1"/>
</dbReference>
<dbReference type="SUPFAM" id="SSF88946">
    <property type="entry name" value="Sigma2 domain of RNA polymerase sigma factors"/>
    <property type="match status" value="1"/>
</dbReference>
<feature type="region of interest" description="Disordered" evidence="8">
    <location>
        <begin position="399"/>
        <end position="428"/>
    </location>
</feature>
<dbReference type="SUPFAM" id="SSF88659">
    <property type="entry name" value="Sigma3 and sigma4 domains of RNA polymerase sigma factors"/>
    <property type="match status" value="2"/>
</dbReference>
<dbReference type="PANTHER" id="PTHR30603:SF60">
    <property type="entry name" value="RNA POLYMERASE SIGMA FACTOR RPOD"/>
    <property type="match status" value="1"/>
</dbReference>
<evidence type="ECO:0000256" key="5">
    <source>
        <dbReference type="ARBA" id="ARBA00023163"/>
    </source>
</evidence>
<evidence type="ECO:0000256" key="3">
    <source>
        <dbReference type="ARBA" id="ARBA00023082"/>
    </source>
</evidence>
<dbReference type="NCBIfam" id="TIGR02937">
    <property type="entry name" value="sigma70-ECF"/>
    <property type="match status" value="1"/>
</dbReference>
<sequence length="837" mass="91093">MSTGEPAKLHPMLKLALRSGVTAAVAIQLRRSDCANARDANGDTPLMIAAAYGHLDVCKLLVENGADPLATDQTGATAYSKALASNKLDVVELLASIGRESAPVPAPIIVRGTDNLSSDPDLPSIPSPRYVDIHAGLAPEAFVPSNDEGATHVGSANSDLTVDEEQLFGWAPDEIPAMPSNDGVCRAVAEEQQKAISRHKPQDSDADWADVSFDLPEVQGLFVPRTDDLSLIADLIHEGLVVGRLSSSSIAAACDSQFGDAGETVVPLLTAILLDLPIIIDVEDRSQTVGNCELNAVDAGLAADVLARLQERLNSTADRVGALYFRDIGAIDLLTRQQEVATAKRIEAGLRDTVLALCDCPRIISDLLAAADRVANDEARIDGLVDGLIDLDVGDEISDSDADYSPSGVTRAIDDERDHEEDDSNDDCSSQELVVLKKNALEIFRAIASHFEAMEQALENDGYGSPPYNRAQDAIRTELGKIRIATRTVAQLCDTLHGCVVRCREVEGEIRRIAVDKCGIPPAAFDMHFVGNETGLDWFSKASAAGVPDQQLLKRYAPALLELRQQLVALQSKVRLPLSELKNVHAKVQASESRTRRAKHEMTNANLRLVVSIAKKYSNSGLDFLDVVQEGNIGLMRAVEKFEYRRGFKFSTYATWWIRQAITRAISDQARTIRVPVHMTESINRLNRISRQIEQCTGSLPDVKTLARELDASEDKVQQYLRIAAGEPTSLDISSDGAMDESIGDGLMDPSPTPEETLFQAQMAQAIDFALSNLPPRSAKVLKLRFGLETKTDFTLEEVGRLFDVTRERIRQIESKALRTLQHPNRSTALAVFLEAD</sequence>
<evidence type="ECO:0000256" key="1">
    <source>
        <dbReference type="ARBA" id="ARBA00007788"/>
    </source>
</evidence>
<dbReference type="InterPro" id="IPR002110">
    <property type="entry name" value="Ankyrin_rpt"/>
</dbReference>
<dbReference type="InterPro" id="IPR007631">
    <property type="entry name" value="RNA_pol_sigma_70_non-ess"/>
</dbReference>
<dbReference type="SMART" id="SM00248">
    <property type="entry name" value="ANK"/>
    <property type="match status" value="2"/>
</dbReference>
<feature type="domain" description="RNA polymerase sigma-70" evidence="10">
    <location>
        <begin position="795"/>
        <end position="821"/>
    </location>
</feature>
<dbReference type="Pfam" id="PF04539">
    <property type="entry name" value="Sigma70_r3"/>
    <property type="match status" value="1"/>
</dbReference>
<evidence type="ECO:0000256" key="4">
    <source>
        <dbReference type="ARBA" id="ARBA00023125"/>
    </source>
</evidence>
<feature type="repeat" description="ANK" evidence="6">
    <location>
        <begin position="41"/>
        <end position="73"/>
    </location>
</feature>
<dbReference type="NCBIfam" id="NF041931">
    <property type="entry name" value="MzaA"/>
    <property type="match status" value="1"/>
</dbReference>
<dbReference type="Pfam" id="PF04545">
    <property type="entry name" value="Sigma70_r4"/>
    <property type="match status" value="1"/>
</dbReference>
<protein>
    <recommendedName>
        <fullName evidence="7">RNA polymerase sigma factor</fullName>
    </recommendedName>
</protein>
<evidence type="ECO:0000256" key="6">
    <source>
        <dbReference type="PROSITE-ProRule" id="PRU00023"/>
    </source>
</evidence>
<dbReference type="InterPro" id="IPR050239">
    <property type="entry name" value="Sigma-70_RNA_pol_init_factors"/>
</dbReference>
<dbReference type="PROSITE" id="PS00715">
    <property type="entry name" value="SIGMA70_1"/>
    <property type="match status" value="1"/>
</dbReference>
<feature type="compositionally biased region" description="Acidic residues" evidence="8">
    <location>
        <begin position="415"/>
        <end position="426"/>
    </location>
</feature>
<evidence type="ECO:0000313" key="11">
    <source>
        <dbReference type="EMBL" id="USE80458.1"/>
    </source>
</evidence>
<dbReference type="InterPro" id="IPR013324">
    <property type="entry name" value="RNA_pol_sigma_r3/r4-like"/>
</dbReference>
<evidence type="ECO:0000256" key="7">
    <source>
        <dbReference type="RuleBase" id="RU362124"/>
    </source>
</evidence>
<dbReference type="EMBL" id="CP098736">
    <property type="protein sequence ID" value="USE80458.1"/>
    <property type="molecule type" value="Genomic_DNA"/>
</dbReference>
<comment type="similarity">
    <text evidence="1 7">Belongs to the sigma-70 factor family.</text>
</comment>
<dbReference type="NCBIfam" id="NF004208">
    <property type="entry name" value="PRK05658.1"/>
    <property type="match status" value="1"/>
</dbReference>
<proteinExistence type="inferred from homology"/>
<dbReference type="InterPro" id="IPR000943">
    <property type="entry name" value="RNA_pol_sigma70"/>
</dbReference>
<keyword evidence="12" id="KW-1185">Reference proteome</keyword>
<reference evidence="11" key="1">
    <citation type="submission" date="2022-06" db="EMBL/GenBank/DDBJ databases">
        <title>Complete genome sequence and characterization of Cupriavidus gilardii QJ1 isolated from contaminating cells.</title>
        <authorList>
            <person name="Qi J."/>
        </authorList>
    </citation>
    <scope>NUCLEOTIDE SEQUENCE</scope>
    <source>
        <strain evidence="11">QJ1</strain>
    </source>
</reference>
<dbReference type="PRINTS" id="PR00046">
    <property type="entry name" value="SIGMA70FCT"/>
</dbReference>
<dbReference type="PROSITE" id="PS00716">
    <property type="entry name" value="SIGMA70_2"/>
    <property type="match status" value="1"/>
</dbReference>
<dbReference type="InterPro" id="IPR013325">
    <property type="entry name" value="RNA_pol_sigma_r2"/>
</dbReference>
<organism evidence="11 12">
    <name type="scientific">Cupriavidus gilardii</name>
    <dbReference type="NCBI Taxonomy" id="82541"/>
    <lineage>
        <taxon>Bacteria</taxon>
        <taxon>Pseudomonadati</taxon>
        <taxon>Pseudomonadota</taxon>
        <taxon>Betaproteobacteria</taxon>
        <taxon>Burkholderiales</taxon>
        <taxon>Burkholderiaceae</taxon>
        <taxon>Cupriavidus</taxon>
    </lineage>
</organism>
<dbReference type="Gene3D" id="1.25.40.20">
    <property type="entry name" value="Ankyrin repeat-containing domain"/>
    <property type="match status" value="1"/>
</dbReference>
<dbReference type="PROSITE" id="PS50088">
    <property type="entry name" value="ANK_REPEAT"/>
    <property type="match status" value="1"/>
</dbReference>
<keyword evidence="5 7" id="KW-0804">Transcription</keyword>
<gene>
    <name evidence="11" type="primary">rpoD</name>
    <name evidence="11" type="ORF">NDR89_11810</name>
</gene>
<comment type="function">
    <text evidence="7">Sigma factors are initiation factors that promote the attachment of RNA polymerase to specific initiation sites and are then released.</text>
</comment>
<evidence type="ECO:0000259" key="10">
    <source>
        <dbReference type="PROSITE" id="PS00716"/>
    </source>
</evidence>
<name>A0ABY4VTG6_9BURK</name>
<dbReference type="InterPro" id="IPR036388">
    <property type="entry name" value="WH-like_DNA-bd_sf"/>
</dbReference>
<evidence type="ECO:0000256" key="8">
    <source>
        <dbReference type="SAM" id="MobiDB-lite"/>
    </source>
</evidence>
<dbReference type="Pfam" id="PF04542">
    <property type="entry name" value="Sigma70_r2"/>
    <property type="match status" value="1"/>
</dbReference>
<evidence type="ECO:0000313" key="12">
    <source>
        <dbReference type="Proteomes" id="UP001056648"/>
    </source>
</evidence>
<keyword evidence="2 7" id="KW-0805">Transcription regulation</keyword>
<dbReference type="InterPro" id="IPR009042">
    <property type="entry name" value="RNA_pol_sigma70_r1_2"/>
</dbReference>
<dbReference type="Pfam" id="PF04546">
    <property type="entry name" value="Sigma70_ner"/>
    <property type="match status" value="1"/>
</dbReference>
<dbReference type="Pfam" id="PF00140">
    <property type="entry name" value="Sigma70_r1_2"/>
    <property type="match status" value="1"/>
</dbReference>
<dbReference type="PROSITE" id="PS50297">
    <property type="entry name" value="ANK_REP_REGION"/>
    <property type="match status" value="1"/>
</dbReference>
<dbReference type="InterPro" id="IPR036770">
    <property type="entry name" value="Ankyrin_rpt-contain_sf"/>
</dbReference>
<keyword evidence="4 7" id="KW-0238">DNA-binding</keyword>
<dbReference type="InterPro" id="IPR007627">
    <property type="entry name" value="RNA_pol_sigma70_r2"/>
</dbReference>
<dbReference type="InterPro" id="IPR007630">
    <property type="entry name" value="RNA_pol_sigma70_r4"/>
</dbReference>
<evidence type="ECO:0000256" key="2">
    <source>
        <dbReference type="ARBA" id="ARBA00023015"/>
    </source>
</evidence>
<dbReference type="InterPro" id="IPR007624">
    <property type="entry name" value="RNA_pol_sigma70_r3"/>
</dbReference>
<accession>A0ABY4VTG6</accession>
<dbReference type="Gene3D" id="1.10.10.10">
    <property type="entry name" value="Winged helix-like DNA-binding domain superfamily/Winged helix DNA-binding domain"/>
    <property type="match status" value="2"/>
</dbReference>
<evidence type="ECO:0000259" key="9">
    <source>
        <dbReference type="PROSITE" id="PS00715"/>
    </source>
</evidence>
<dbReference type="Gene3D" id="1.10.601.10">
    <property type="entry name" value="RNA Polymerase Primary Sigma Factor"/>
    <property type="match status" value="1"/>
</dbReference>
<dbReference type="RefSeq" id="WP_252253357.1">
    <property type="nucleotide sequence ID" value="NZ_CP098736.1"/>
</dbReference>
<keyword evidence="3 7" id="KW-0731">Sigma factor</keyword>
<feature type="domain" description="RNA polymerase sigma-70" evidence="9">
    <location>
        <begin position="626"/>
        <end position="639"/>
    </location>
</feature>